<dbReference type="OrthoDB" id="10319325at2759"/>
<name>A0A9N9PQ61_9HELO</name>
<comment type="caution">
    <text evidence="2">The sequence shown here is derived from an EMBL/GenBank/DDBJ whole genome shotgun (WGS) entry which is preliminary data.</text>
</comment>
<reference evidence="2" key="1">
    <citation type="submission" date="2021-07" db="EMBL/GenBank/DDBJ databases">
        <authorList>
            <person name="Durling M."/>
        </authorList>
    </citation>
    <scope>NUCLEOTIDE SEQUENCE</scope>
</reference>
<evidence type="ECO:0000313" key="3">
    <source>
        <dbReference type="Proteomes" id="UP000701801"/>
    </source>
</evidence>
<feature type="region of interest" description="Disordered" evidence="1">
    <location>
        <begin position="107"/>
        <end position="179"/>
    </location>
</feature>
<dbReference type="Proteomes" id="UP000701801">
    <property type="component" value="Unassembled WGS sequence"/>
</dbReference>
<feature type="compositionally biased region" description="Low complexity" evidence="1">
    <location>
        <begin position="144"/>
        <end position="157"/>
    </location>
</feature>
<proteinExistence type="predicted"/>
<sequence>MPPPTSQFFPGSVQPYVYCTAFVDIRQDHIRNGDLPTPAARRDFTVRYGDLFAECEAAEPDQPFRAIWMADSLIFRHLDPQKAEADFITLYGPQPRPMTQDEIDTRKALHGPNVSFAPIKVRSGARSSTSSDEKGTGKGKAMPSGLLSTSEGGSSSSRARQTGGTNAKTPPQRPRRPPS</sequence>
<protein>
    <submittedName>
        <fullName evidence="2">Uncharacterized protein</fullName>
    </submittedName>
</protein>
<organism evidence="2 3">
    <name type="scientific">Hymenoscyphus albidus</name>
    <dbReference type="NCBI Taxonomy" id="595503"/>
    <lineage>
        <taxon>Eukaryota</taxon>
        <taxon>Fungi</taxon>
        <taxon>Dikarya</taxon>
        <taxon>Ascomycota</taxon>
        <taxon>Pezizomycotina</taxon>
        <taxon>Leotiomycetes</taxon>
        <taxon>Helotiales</taxon>
        <taxon>Helotiaceae</taxon>
        <taxon>Hymenoscyphus</taxon>
    </lineage>
</organism>
<dbReference type="AlphaFoldDB" id="A0A9N9PQ61"/>
<feature type="compositionally biased region" description="Polar residues" evidence="1">
    <location>
        <begin position="158"/>
        <end position="169"/>
    </location>
</feature>
<keyword evidence="3" id="KW-1185">Reference proteome</keyword>
<accession>A0A9N9PQ61</accession>
<dbReference type="EMBL" id="CAJVRM010000004">
    <property type="protein sequence ID" value="CAG8970978.1"/>
    <property type="molecule type" value="Genomic_DNA"/>
</dbReference>
<evidence type="ECO:0000313" key="2">
    <source>
        <dbReference type="EMBL" id="CAG8970978.1"/>
    </source>
</evidence>
<evidence type="ECO:0000256" key="1">
    <source>
        <dbReference type="SAM" id="MobiDB-lite"/>
    </source>
</evidence>
<gene>
    <name evidence="2" type="ORF">HYALB_00007646</name>
</gene>